<dbReference type="SUPFAM" id="SSF51695">
    <property type="entry name" value="PLC-like phosphodiesterases"/>
    <property type="match status" value="1"/>
</dbReference>
<evidence type="ECO:0000313" key="7">
    <source>
        <dbReference type="Proteomes" id="UP000682733"/>
    </source>
</evidence>
<dbReference type="AlphaFoldDB" id="A0A8S2NCT5"/>
<dbReference type="GO" id="GO:0004435">
    <property type="term" value="F:phosphatidylinositol-4,5-bisphosphate phospholipase C activity"/>
    <property type="evidence" value="ECO:0007669"/>
    <property type="project" value="InterPro"/>
</dbReference>
<dbReference type="SMART" id="SM00239">
    <property type="entry name" value="C2"/>
    <property type="match status" value="1"/>
</dbReference>
<feature type="region of interest" description="Disordered" evidence="2">
    <location>
        <begin position="91"/>
        <end position="113"/>
    </location>
</feature>
<dbReference type="Pfam" id="PF00168">
    <property type="entry name" value="C2"/>
    <property type="match status" value="1"/>
</dbReference>
<feature type="domain" description="C2" evidence="3">
    <location>
        <begin position="155"/>
        <end position="274"/>
    </location>
</feature>
<dbReference type="SMART" id="SM00149">
    <property type="entry name" value="PLCYc"/>
    <property type="match status" value="1"/>
</dbReference>
<dbReference type="PANTHER" id="PTHR10336">
    <property type="entry name" value="PHOSPHOINOSITIDE-SPECIFIC PHOSPHOLIPASE C FAMILY PROTEIN"/>
    <property type="match status" value="1"/>
</dbReference>
<evidence type="ECO:0008006" key="8">
    <source>
        <dbReference type="Google" id="ProtNLM"/>
    </source>
</evidence>
<dbReference type="InterPro" id="IPR001192">
    <property type="entry name" value="PI-PLC_fam"/>
</dbReference>
<dbReference type="InterPro" id="IPR000008">
    <property type="entry name" value="C2_dom"/>
</dbReference>
<protein>
    <recommendedName>
        <fullName evidence="8">Phosphoinositide phospholipase C</fullName>
    </recommendedName>
</protein>
<keyword evidence="1" id="KW-0807">Transducer</keyword>
<dbReference type="InterPro" id="IPR035892">
    <property type="entry name" value="C2_domain_sf"/>
</dbReference>
<accession>A0A8S2NCT5</accession>
<dbReference type="PROSITE" id="PS50004">
    <property type="entry name" value="C2"/>
    <property type="match status" value="1"/>
</dbReference>
<dbReference type="Pfam" id="PF00388">
    <property type="entry name" value="PI-PLC-X"/>
    <property type="match status" value="1"/>
</dbReference>
<feature type="domain" description="PI-PLC Y-box" evidence="4">
    <location>
        <begin position="122"/>
        <end position="154"/>
    </location>
</feature>
<feature type="non-terminal residue" evidence="6">
    <location>
        <position position="1"/>
    </location>
</feature>
<evidence type="ECO:0000256" key="1">
    <source>
        <dbReference type="ARBA" id="ARBA00023224"/>
    </source>
</evidence>
<reference evidence="6" key="1">
    <citation type="submission" date="2021-02" db="EMBL/GenBank/DDBJ databases">
        <authorList>
            <person name="Nowell W R."/>
        </authorList>
    </citation>
    <scope>NUCLEOTIDE SEQUENCE</scope>
</reference>
<dbReference type="PROSITE" id="PS50007">
    <property type="entry name" value="PIPLC_X_DOMAIN"/>
    <property type="match status" value="1"/>
</dbReference>
<dbReference type="PANTHER" id="PTHR10336:SF209">
    <property type="entry name" value="PHOSPHOINOSITIDE PHOSPHOLIPASE C"/>
    <property type="match status" value="1"/>
</dbReference>
<gene>
    <name evidence="5" type="ORF">OVA965_LOCUS22845</name>
    <name evidence="6" type="ORF">TMI583_LOCUS23560</name>
</gene>
<dbReference type="CDD" id="cd00275">
    <property type="entry name" value="C2_PLC_like"/>
    <property type="match status" value="1"/>
</dbReference>
<dbReference type="Gene3D" id="3.20.20.190">
    <property type="entry name" value="Phosphatidylinositol (PI) phosphodiesterase"/>
    <property type="match status" value="2"/>
</dbReference>
<dbReference type="PROSITE" id="PS50008">
    <property type="entry name" value="PIPLC_Y_DOMAIN"/>
    <property type="match status" value="1"/>
</dbReference>
<name>A0A8S2NCT5_9BILA</name>
<dbReference type="Gene3D" id="2.60.40.150">
    <property type="entry name" value="C2 domain"/>
    <property type="match status" value="1"/>
</dbReference>
<evidence type="ECO:0000313" key="6">
    <source>
        <dbReference type="EMBL" id="CAF3987827.1"/>
    </source>
</evidence>
<comment type="caution">
    <text evidence="6">The sequence shown here is derived from an EMBL/GenBank/DDBJ whole genome shotgun (WGS) entry which is preliminary data.</text>
</comment>
<dbReference type="Proteomes" id="UP000677228">
    <property type="component" value="Unassembled WGS sequence"/>
</dbReference>
<dbReference type="EMBL" id="CAJOBA010034561">
    <property type="protein sequence ID" value="CAF3987827.1"/>
    <property type="molecule type" value="Genomic_DNA"/>
</dbReference>
<dbReference type="Proteomes" id="UP000682733">
    <property type="component" value="Unassembled WGS sequence"/>
</dbReference>
<evidence type="ECO:0000256" key="2">
    <source>
        <dbReference type="SAM" id="MobiDB-lite"/>
    </source>
</evidence>
<dbReference type="SUPFAM" id="SSF49562">
    <property type="entry name" value="C2 domain (Calcium/lipid-binding domain, CaLB)"/>
    <property type="match status" value="1"/>
</dbReference>
<evidence type="ECO:0000313" key="5">
    <source>
        <dbReference type="EMBL" id="CAF1176641.1"/>
    </source>
</evidence>
<dbReference type="GO" id="GO:0006629">
    <property type="term" value="P:lipid metabolic process"/>
    <property type="evidence" value="ECO:0007669"/>
    <property type="project" value="InterPro"/>
</dbReference>
<dbReference type="InterPro" id="IPR001711">
    <property type="entry name" value="PLipase_C_Pinositol-sp_Y"/>
</dbReference>
<dbReference type="InterPro" id="IPR000909">
    <property type="entry name" value="PLipase_C_PInositol-sp_X_dom"/>
</dbReference>
<dbReference type="GO" id="GO:0035556">
    <property type="term" value="P:intracellular signal transduction"/>
    <property type="evidence" value="ECO:0007669"/>
    <property type="project" value="InterPro"/>
</dbReference>
<evidence type="ECO:0000259" key="3">
    <source>
        <dbReference type="PROSITE" id="PS50004"/>
    </source>
</evidence>
<dbReference type="InterPro" id="IPR017946">
    <property type="entry name" value="PLC-like_Pdiesterase_TIM-brl"/>
</dbReference>
<organism evidence="6 7">
    <name type="scientific">Didymodactylos carnosus</name>
    <dbReference type="NCBI Taxonomy" id="1234261"/>
    <lineage>
        <taxon>Eukaryota</taxon>
        <taxon>Metazoa</taxon>
        <taxon>Spiralia</taxon>
        <taxon>Gnathifera</taxon>
        <taxon>Rotifera</taxon>
        <taxon>Eurotatoria</taxon>
        <taxon>Bdelloidea</taxon>
        <taxon>Philodinida</taxon>
        <taxon>Philodinidae</taxon>
        <taxon>Didymodactylos</taxon>
    </lineage>
</organism>
<dbReference type="Pfam" id="PF00387">
    <property type="entry name" value="PI-PLC-Y"/>
    <property type="match status" value="1"/>
</dbReference>
<evidence type="ECO:0000259" key="4">
    <source>
        <dbReference type="PROSITE" id="PS50008"/>
    </source>
</evidence>
<sequence length="301" mass="34558">FRNILLSEQFDIMKPWCAHRPYQDMEKYPVIFNIENHCSLDQQKKMARILKEVLGDQLLTKALPTDNPSTLPSPEDLKNKVLLRSMKATSTIKPTETSLEDEEEDSGIAPGTRNSKLEWESALNYQHCDSHMALNYGRFLDNGGCGYVLKPDFLTDPNSEFDTSSYSGIVQQRLTLRIISGQFLSNESSRDIVDPYVHVITYGYYLEMNTYYLCKGLNPQWNETMVFNISVPELCLVRFVVFDYDKLSKNDLLVSFCLPMSTMQTGYRHIHLRDTCDGTTYSTLFVHVDIQPLKTFASPKP</sequence>
<dbReference type="EMBL" id="CAJNOK010013036">
    <property type="protein sequence ID" value="CAF1176641.1"/>
    <property type="molecule type" value="Genomic_DNA"/>
</dbReference>
<proteinExistence type="predicted"/>
<dbReference type="SMART" id="SM00148">
    <property type="entry name" value="PLCXc"/>
    <property type="match status" value="1"/>
</dbReference>